<evidence type="ECO:0000313" key="3">
    <source>
        <dbReference type="EMBL" id="GEN35458.1"/>
    </source>
</evidence>
<reference evidence="3 4" key="1">
    <citation type="submission" date="2019-07" db="EMBL/GenBank/DDBJ databases">
        <title>Whole genome shotgun sequence of Aneurinibacillus danicus NBRC 102444.</title>
        <authorList>
            <person name="Hosoyama A."/>
            <person name="Uohara A."/>
            <person name="Ohji S."/>
            <person name="Ichikawa N."/>
        </authorList>
    </citation>
    <scope>NUCLEOTIDE SEQUENCE [LARGE SCALE GENOMIC DNA]</scope>
    <source>
        <strain evidence="3 4">NBRC 102444</strain>
    </source>
</reference>
<organism evidence="3 4">
    <name type="scientific">Aneurinibacillus danicus</name>
    <dbReference type="NCBI Taxonomy" id="267746"/>
    <lineage>
        <taxon>Bacteria</taxon>
        <taxon>Bacillati</taxon>
        <taxon>Bacillota</taxon>
        <taxon>Bacilli</taxon>
        <taxon>Bacillales</taxon>
        <taxon>Paenibacillaceae</taxon>
        <taxon>Aneurinibacillus group</taxon>
        <taxon>Aneurinibacillus</taxon>
    </lineage>
</organism>
<keyword evidence="1" id="KW-1133">Transmembrane helix</keyword>
<dbReference type="InterPro" id="IPR036938">
    <property type="entry name" value="PAP2/HPO_sf"/>
</dbReference>
<keyword evidence="1" id="KW-0812">Transmembrane</keyword>
<comment type="caution">
    <text evidence="3">The sequence shown here is derived from an EMBL/GenBank/DDBJ whole genome shotgun (WGS) entry which is preliminary data.</text>
</comment>
<proteinExistence type="predicted"/>
<gene>
    <name evidence="3" type="primary">pbpB_2</name>
    <name evidence="3" type="ORF">ADA01nite_29180</name>
</gene>
<dbReference type="SMART" id="SM00014">
    <property type="entry name" value="acidPPc"/>
    <property type="match status" value="1"/>
</dbReference>
<dbReference type="PANTHER" id="PTHR14969">
    <property type="entry name" value="SPHINGOSINE-1-PHOSPHATE PHOSPHOHYDROLASE"/>
    <property type="match status" value="1"/>
</dbReference>
<evidence type="ECO:0000313" key="4">
    <source>
        <dbReference type="Proteomes" id="UP000321157"/>
    </source>
</evidence>
<feature type="transmembrane region" description="Helical" evidence="1">
    <location>
        <begin position="12"/>
        <end position="37"/>
    </location>
</feature>
<dbReference type="AlphaFoldDB" id="A0A511VC02"/>
<feature type="transmembrane region" description="Helical" evidence="1">
    <location>
        <begin position="68"/>
        <end position="93"/>
    </location>
</feature>
<dbReference type="PANTHER" id="PTHR14969:SF13">
    <property type="entry name" value="AT30094P"/>
    <property type="match status" value="1"/>
</dbReference>
<feature type="transmembrane region" description="Helical" evidence="1">
    <location>
        <begin position="141"/>
        <end position="162"/>
    </location>
</feature>
<dbReference type="SUPFAM" id="SSF48317">
    <property type="entry name" value="Acid phosphatase/Vanadium-dependent haloperoxidase"/>
    <property type="match status" value="1"/>
</dbReference>
<feature type="transmembrane region" description="Helical" evidence="1">
    <location>
        <begin position="174"/>
        <end position="192"/>
    </location>
</feature>
<feature type="transmembrane region" description="Helical" evidence="1">
    <location>
        <begin position="198"/>
        <end position="219"/>
    </location>
</feature>
<sequence>MFYQLLNRLRPSGSIGMILMTGFFMAFLLLFASAMIIDEVLEQEIDWFDKAVYDIFHRLHSDTFTADVIFLTHMGSVTWVVPIFAFILGVLIWQKQRIEACMLTLALGGGGLFNYFLKMLFRRDRPPLEHLVDVGGYSFPSGHAMVSFIFYGMLGYLAWYYLKEYGIGRWVAPVFLGILAVVIGCSRIYLGVHYASDVIAGFTIGGVWLIACILGLHLLHWYVDKYKRVAE</sequence>
<keyword evidence="1" id="KW-0472">Membrane</keyword>
<accession>A0A511VC02</accession>
<protein>
    <submittedName>
        <fullName evidence="3">Phosphatase PAP2 family protein</fullName>
    </submittedName>
</protein>
<keyword evidence="4" id="KW-1185">Reference proteome</keyword>
<dbReference type="Gene3D" id="1.20.144.10">
    <property type="entry name" value="Phosphatidic acid phosphatase type 2/haloperoxidase"/>
    <property type="match status" value="2"/>
</dbReference>
<dbReference type="Pfam" id="PF01569">
    <property type="entry name" value="PAP2"/>
    <property type="match status" value="1"/>
</dbReference>
<feature type="transmembrane region" description="Helical" evidence="1">
    <location>
        <begin position="100"/>
        <end position="121"/>
    </location>
</feature>
<dbReference type="EMBL" id="BJXX01000133">
    <property type="protein sequence ID" value="GEN35458.1"/>
    <property type="molecule type" value="Genomic_DNA"/>
</dbReference>
<dbReference type="CDD" id="cd03392">
    <property type="entry name" value="PAP2_like_2"/>
    <property type="match status" value="1"/>
</dbReference>
<evidence type="ECO:0000256" key="1">
    <source>
        <dbReference type="SAM" id="Phobius"/>
    </source>
</evidence>
<feature type="domain" description="Phosphatidic acid phosphatase type 2/haloperoxidase" evidence="2">
    <location>
        <begin position="100"/>
        <end position="213"/>
    </location>
</feature>
<dbReference type="Proteomes" id="UP000321157">
    <property type="component" value="Unassembled WGS sequence"/>
</dbReference>
<name>A0A511VC02_9BACL</name>
<dbReference type="RefSeq" id="WP_146810990.1">
    <property type="nucleotide sequence ID" value="NZ_BJXX01000133.1"/>
</dbReference>
<evidence type="ECO:0000259" key="2">
    <source>
        <dbReference type="SMART" id="SM00014"/>
    </source>
</evidence>
<dbReference type="OrthoDB" id="9789113at2"/>
<dbReference type="InterPro" id="IPR000326">
    <property type="entry name" value="PAP2/HPO"/>
</dbReference>